<dbReference type="Proteomes" id="UP001428817">
    <property type="component" value="Unassembled WGS sequence"/>
</dbReference>
<organism evidence="4 5">
    <name type="scientific">Pseudonocardia eucalypti</name>
    <dbReference type="NCBI Taxonomy" id="648755"/>
    <lineage>
        <taxon>Bacteria</taxon>
        <taxon>Bacillati</taxon>
        <taxon>Actinomycetota</taxon>
        <taxon>Actinomycetes</taxon>
        <taxon>Pseudonocardiales</taxon>
        <taxon>Pseudonocardiaceae</taxon>
        <taxon>Pseudonocardia</taxon>
    </lineage>
</organism>
<dbReference type="PANTHER" id="PTHR33371:SF4">
    <property type="entry name" value="INTERMEMBRANE PHOSPHOLIPID TRANSPORT SYSTEM BINDING PROTEIN MLAD"/>
    <property type="match status" value="1"/>
</dbReference>
<proteinExistence type="predicted"/>
<keyword evidence="2" id="KW-1133">Transmembrane helix</keyword>
<feature type="region of interest" description="Disordered" evidence="1">
    <location>
        <begin position="409"/>
        <end position="435"/>
    </location>
</feature>
<keyword evidence="2" id="KW-0812">Transmembrane</keyword>
<evidence type="ECO:0000313" key="4">
    <source>
        <dbReference type="EMBL" id="GAA5150006.1"/>
    </source>
</evidence>
<keyword evidence="5" id="KW-1185">Reference proteome</keyword>
<name>A0ABP9PPW6_9PSEU</name>
<dbReference type="InterPro" id="IPR052336">
    <property type="entry name" value="MlaD_Phospholipid_Transporter"/>
</dbReference>
<gene>
    <name evidence="4" type="ORF">GCM10023321_14770</name>
</gene>
<feature type="transmembrane region" description="Helical" evidence="2">
    <location>
        <begin position="12"/>
        <end position="32"/>
    </location>
</feature>
<evidence type="ECO:0000256" key="1">
    <source>
        <dbReference type="SAM" id="MobiDB-lite"/>
    </source>
</evidence>
<protein>
    <recommendedName>
        <fullName evidence="3">Mce/MlaD domain-containing protein</fullName>
    </recommendedName>
</protein>
<evidence type="ECO:0000256" key="2">
    <source>
        <dbReference type="SAM" id="Phobius"/>
    </source>
</evidence>
<evidence type="ECO:0000259" key="3">
    <source>
        <dbReference type="Pfam" id="PF02470"/>
    </source>
</evidence>
<accession>A0ABP9PPW6</accession>
<feature type="domain" description="Mce/MlaD" evidence="3">
    <location>
        <begin position="46"/>
        <end position="121"/>
    </location>
</feature>
<dbReference type="Pfam" id="PF02470">
    <property type="entry name" value="MlaD"/>
    <property type="match status" value="1"/>
</dbReference>
<dbReference type="EMBL" id="BAABJP010000005">
    <property type="protein sequence ID" value="GAA5150006.1"/>
    <property type="molecule type" value="Genomic_DNA"/>
</dbReference>
<reference evidence="5" key="1">
    <citation type="journal article" date="2019" name="Int. J. Syst. Evol. Microbiol.">
        <title>The Global Catalogue of Microorganisms (GCM) 10K type strain sequencing project: providing services to taxonomists for standard genome sequencing and annotation.</title>
        <authorList>
            <consortium name="The Broad Institute Genomics Platform"/>
            <consortium name="The Broad Institute Genome Sequencing Center for Infectious Disease"/>
            <person name="Wu L."/>
            <person name="Ma J."/>
        </authorList>
    </citation>
    <scope>NUCLEOTIDE SEQUENCE [LARGE SCALE GENOMIC DNA]</scope>
    <source>
        <strain evidence="5">JCM 18303</strain>
    </source>
</reference>
<comment type="caution">
    <text evidence="4">The sequence shown here is derived from an EMBL/GenBank/DDBJ whole genome shotgun (WGS) entry which is preliminary data.</text>
</comment>
<dbReference type="PANTHER" id="PTHR33371">
    <property type="entry name" value="INTERMEMBRANE PHOSPHOLIPID TRANSPORT SYSTEM BINDING PROTEIN MLAD-RELATED"/>
    <property type="match status" value="1"/>
</dbReference>
<evidence type="ECO:0000313" key="5">
    <source>
        <dbReference type="Proteomes" id="UP001428817"/>
    </source>
</evidence>
<dbReference type="RefSeq" id="WP_185060995.1">
    <property type="nucleotide sequence ID" value="NZ_BAABJP010000005.1"/>
</dbReference>
<keyword evidence="2" id="KW-0472">Membrane</keyword>
<dbReference type="InterPro" id="IPR003399">
    <property type="entry name" value="Mce/MlaD"/>
</dbReference>
<sequence>MSAPVSAASPRRLATVAAFVGACVVFVAYMWLNAGGSILGFDNLSGYRFSAQVTDVDNLVEFSDVAIAGVPVGKINHIERLPDRARLDIVLNPDAPTPHEGVTVQVSEKSLAGQSYLRIVDGTGAELPDGTVLPLSASRPSVQLRDVLAGLPAPTRQALGATLRSAGLATDNRQDDVRAAFDGLARLGAGGHTALDALTAQGEDIRELGGALTEVLTALGGGQHDLERAVRGAGQIVSATASQQGPLEESMRLLPGFLDQIHESTPGFTRLSGALDPIAADLRAAAPDLNAALAELPALGGDLRGMTDPLDGTLARAPDTLRRIGPFAHDVQRLIPPLRTVMSDVNPVLNHAHPYGRELGAFIANFGAAFATTDSYGRHRLRLQPVTSEFAVAGAGPVGLRDGLTSVFNPLPKPDRGSDLGRYVGPYPRIERQPK</sequence>